<dbReference type="InterPro" id="IPR050245">
    <property type="entry name" value="PrsA_foldase"/>
</dbReference>
<reference evidence="5" key="1">
    <citation type="submission" date="2017-09" db="EMBL/GenBank/DDBJ databases">
        <title>Depth-based differentiation of microbial function through sediment-hosted aquifers and enrichment of novel symbionts in the deep terrestrial subsurface.</title>
        <authorList>
            <person name="Probst A.J."/>
            <person name="Ladd B."/>
            <person name="Jarett J.K."/>
            <person name="Geller-Mcgrath D.E."/>
            <person name="Sieber C.M.K."/>
            <person name="Emerson J.B."/>
            <person name="Anantharaman K."/>
            <person name="Thomas B.C."/>
            <person name="Malmstrom R."/>
            <person name="Stieglmeier M."/>
            <person name="Klingl A."/>
            <person name="Woyke T."/>
            <person name="Ryan C.M."/>
            <person name="Banfield J.F."/>
        </authorList>
    </citation>
    <scope>NUCLEOTIDE SEQUENCE [LARGE SCALE GENOMIC DNA]</scope>
</reference>
<feature type="domain" description="PpiC" evidence="3">
    <location>
        <begin position="198"/>
        <end position="297"/>
    </location>
</feature>
<evidence type="ECO:0000313" key="5">
    <source>
        <dbReference type="Proteomes" id="UP000229362"/>
    </source>
</evidence>
<accession>A0A2M6VZQ9</accession>
<feature type="transmembrane region" description="Helical" evidence="2">
    <location>
        <begin position="21"/>
        <end position="42"/>
    </location>
</feature>
<keyword evidence="2" id="KW-1133">Transmembrane helix</keyword>
<evidence type="ECO:0000313" key="4">
    <source>
        <dbReference type="EMBL" id="PIT86031.1"/>
    </source>
</evidence>
<dbReference type="SUPFAM" id="SSF109998">
    <property type="entry name" value="Triger factor/SurA peptide-binding domain-like"/>
    <property type="match status" value="1"/>
</dbReference>
<dbReference type="Proteomes" id="UP000229362">
    <property type="component" value="Unassembled WGS sequence"/>
</dbReference>
<gene>
    <name evidence="4" type="ORF">COU33_05400</name>
</gene>
<dbReference type="InterPro" id="IPR027304">
    <property type="entry name" value="Trigger_fact/SurA_dom_sf"/>
</dbReference>
<protein>
    <recommendedName>
        <fullName evidence="3">PpiC domain-containing protein</fullName>
    </recommendedName>
</protein>
<name>A0A2M6VZQ9_9BACT</name>
<dbReference type="EMBL" id="PFBZ01000230">
    <property type="protein sequence ID" value="PIT86031.1"/>
    <property type="molecule type" value="Genomic_DNA"/>
</dbReference>
<dbReference type="PANTHER" id="PTHR47245:SF2">
    <property type="entry name" value="PEPTIDYL-PROLYL CIS-TRANS ISOMERASE HP_0175-RELATED"/>
    <property type="match status" value="1"/>
</dbReference>
<proteinExistence type="predicted"/>
<dbReference type="PROSITE" id="PS50198">
    <property type="entry name" value="PPIC_PPIASE_2"/>
    <property type="match status" value="1"/>
</dbReference>
<organism evidence="4 5">
    <name type="scientific">Candidatus Magasanikbacteria bacterium CG10_big_fil_rev_8_21_14_0_10_43_6</name>
    <dbReference type="NCBI Taxonomy" id="1974650"/>
    <lineage>
        <taxon>Bacteria</taxon>
        <taxon>Candidatus Magasanikiibacteriota</taxon>
    </lineage>
</organism>
<evidence type="ECO:0000256" key="1">
    <source>
        <dbReference type="PROSITE-ProRule" id="PRU00278"/>
    </source>
</evidence>
<keyword evidence="2" id="KW-0812">Transmembrane</keyword>
<dbReference type="Pfam" id="PF13616">
    <property type="entry name" value="Rotamase_3"/>
    <property type="match status" value="1"/>
</dbReference>
<comment type="caution">
    <text evidence="4">The sequence shown here is derived from an EMBL/GenBank/DDBJ whole genome shotgun (WGS) entry which is preliminary data.</text>
</comment>
<dbReference type="SUPFAM" id="SSF54534">
    <property type="entry name" value="FKBP-like"/>
    <property type="match status" value="1"/>
</dbReference>
<keyword evidence="1" id="KW-0413">Isomerase</keyword>
<dbReference type="InterPro" id="IPR000297">
    <property type="entry name" value="PPIase_PpiC"/>
</dbReference>
<evidence type="ECO:0000256" key="2">
    <source>
        <dbReference type="SAM" id="Phobius"/>
    </source>
</evidence>
<keyword evidence="2" id="KW-0472">Membrane</keyword>
<evidence type="ECO:0000259" key="3">
    <source>
        <dbReference type="PROSITE" id="PS50198"/>
    </source>
</evidence>
<dbReference type="GO" id="GO:0003755">
    <property type="term" value="F:peptidyl-prolyl cis-trans isomerase activity"/>
    <property type="evidence" value="ECO:0007669"/>
    <property type="project" value="UniProtKB-KW"/>
</dbReference>
<dbReference type="InterPro" id="IPR046357">
    <property type="entry name" value="PPIase_dom_sf"/>
</dbReference>
<dbReference type="Gene3D" id="3.10.50.40">
    <property type="match status" value="1"/>
</dbReference>
<sequence>MEETKEVKMSPKKKTQASLMPALVGGIVGALVLAGIILYVVVTMQVKQLSESPFILRASGILHIPVATVNGSPILYAEYVDDKNTLERFYEQAPEGFPPVSGDDTSDMALSRLVATRLVMDVSEQFDVVVSDEDIAEKRAELISNFPSEADAIAEIEKAYGWTLETYSEKVIVPIIREEKLKEAFEASEQAGENAAMQQEVKARHILFRVEEDTEEEIARQLAQDVLDRLNAGEDFAALAAEFGSDGTKDIGGDLGWFGRGVMVPEFEEAAFALGPGELVKEPVKTLFGYHLIRVDDTRTVRDFVAFMDGQLEGADIQVLLPVNNPFELLEAPAENIDLGAMEEEGEVMQ</sequence>
<dbReference type="PANTHER" id="PTHR47245">
    <property type="entry name" value="PEPTIDYLPROLYL ISOMERASE"/>
    <property type="match status" value="1"/>
</dbReference>
<keyword evidence="1" id="KW-0697">Rotamase</keyword>
<dbReference type="AlphaFoldDB" id="A0A2M6VZQ9"/>